<dbReference type="GO" id="GO:0020037">
    <property type="term" value="F:heme binding"/>
    <property type="evidence" value="ECO:0007669"/>
    <property type="project" value="InterPro"/>
</dbReference>
<keyword evidence="10" id="KW-1185">Reference proteome</keyword>
<dbReference type="RefSeq" id="WP_328796340.1">
    <property type="nucleotide sequence ID" value="NZ_JACGWZ010000005.1"/>
</dbReference>
<evidence type="ECO:0000256" key="8">
    <source>
        <dbReference type="SAM" id="MobiDB-lite"/>
    </source>
</evidence>
<proteinExistence type="inferred from homology"/>
<dbReference type="SUPFAM" id="SSF48264">
    <property type="entry name" value="Cytochrome P450"/>
    <property type="match status" value="1"/>
</dbReference>
<dbReference type="Proteomes" id="UP000569329">
    <property type="component" value="Unassembled WGS sequence"/>
</dbReference>
<reference evidence="9 10" key="1">
    <citation type="submission" date="2020-07" db="EMBL/GenBank/DDBJ databases">
        <title>Sequencing the genomes of 1000 actinobacteria strains.</title>
        <authorList>
            <person name="Klenk H.-P."/>
        </authorList>
    </citation>
    <scope>NUCLEOTIDE SEQUENCE [LARGE SCALE GENOMIC DNA]</scope>
    <source>
        <strain evidence="9 10">DSM 45975</strain>
    </source>
</reference>
<evidence type="ECO:0000256" key="6">
    <source>
        <dbReference type="ARBA" id="ARBA00023033"/>
    </source>
</evidence>
<dbReference type="Gene3D" id="1.10.630.10">
    <property type="entry name" value="Cytochrome P450"/>
    <property type="match status" value="1"/>
</dbReference>
<evidence type="ECO:0000256" key="1">
    <source>
        <dbReference type="ARBA" id="ARBA00010617"/>
    </source>
</evidence>
<keyword evidence="3 7" id="KW-0479">Metal-binding</keyword>
<evidence type="ECO:0000313" key="9">
    <source>
        <dbReference type="EMBL" id="MBA8826270.1"/>
    </source>
</evidence>
<comment type="caution">
    <text evidence="9">The sequence shown here is derived from an EMBL/GenBank/DDBJ whole genome shotgun (WGS) entry which is preliminary data.</text>
</comment>
<dbReference type="PANTHER" id="PTHR46696:SF1">
    <property type="entry name" value="CYTOCHROME P450 YJIB-RELATED"/>
    <property type="match status" value="1"/>
</dbReference>
<dbReference type="PRINTS" id="PR00359">
    <property type="entry name" value="BP450"/>
</dbReference>
<feature type="region of interest" description="Disordered" evidence="8">
    <location>
        <begin position="71"/>
        <end position="105"/>
    </location>
</feature>
<dbReference type="CDD" id="cd11030">
    <property type="entry name" value="CYP105-like"/>
    <property type="match status" value="1"/>
</dbReference>
<feature type="compositionally biased region" description="Basic and acidic residues" evidence="8">
    <location>
        <begin position="1"/>
        <end position="12"/>
    </location>
</feature>
<dbReference type="InterPro" id="IPR017972">
    <property type="entry name" value="Cyt_P450_CS"/>
</dbReference>
<keyword evidence="4 7" id="KW-0560">Oxidoreductase</keyword>
<keyword evidence="2 7" id="KW-0349">Heme</keyword>
<dbReference type="PROSITE" id="PS00086">
    <property type="entry name" value="CYTOCHROME_P450"/>
    <property type="match status" value="1"/>
</dbReference>
<evidence type="ECO:0000313" key="10">
    <source>
        <dbReference type="Proteomes" id="UP000569329"/>
    </source>
</evidence>
<evidence type="ECO:0000256" key="5">
    <source>
        <dbReference type="ARBA" id="ARBA00023004"/>
    </source>
</evidence>
<dbReference type="FunFam" id="1.10.630.10:FF:000018">
    <property type="entry name" value="Cytochrome P450 monooxygenase"/>
    <property type="match status" value="1"/>
</dbReference>
<accession>A0A839DZK3</accession>
<keyword evidence="5 7" id="KW-0408">Iron</keyword>
<dbReference type="InterPro" id="IPR001128">
    <property type="entry name" value="Cyt_P450"/>
</dbReference>
<feature type="region of interest" description="Disordered" evidence="8">
    <location>
        <begin position="1"/>
        <end position="26"/>
    </location>
</feature>
<dbReference type="GO" id="GO:0004497">
    <property type="term" value="F:monooxygenase activity"/>
    <property type="evidence" value="ECO:0007669"/>
    <property type="project" value="UniProtKB-KW"/>
</dbReference>
<dbReference type="Pfam" id="PF00067">
    <property type="entry name" value="p450"/>
    <property type="match status" value="1"/>
</dbReference>
<evidence type="ECO:0000256" key="2">
    <source>
        <dbReference type="ARBA" id="ARBA00022617"/>
    </source>
</evidence>
<gene>
    <name evidence="9" type="ORF">FHX42_003646</name>
</gene>
<dbReference type="AlphaFoldDB" id="A0A839DZK3"/>
<dbReference type="GO" id="GO:0016705">
    <property type="term" value="F:oxidoreductase activity, acting on paired donors, with incorporation or reduction of molecular oxygen"/>
    <property type="evidence" value="ECO:0007669"/>
    <property type="project" value="InterPro"/>
</dbReference>
<dbReference type="PRINTS" id="PR00385">
    <property type="entry name" value="P450"/>
</dbReference>
<dbReference type="InterPro" id="IPR002397">
    <property type="entry name" value="Cyt_P450_B"/>
</dbReference>
<dbReference type="PANTHER" id="PTHR46696">
    <property type="entry name" value="P450, PUTATIVE (EUROFUNG)-RELATED"/>
    <property type="match status" value="1"/>
</dbReference>
<dbReference type="InterPro" id="IPR036396">
    <property type="entry name" value="Cyt_P450_sf"/>
</dbReference>
<dbReference type="EMBL" id="JACGWZ010000005">
    <property type="protein sequence ID" value="MBA8826270.1"/>
    <property type="molecule type" value="Genomic_DNA"/>
</dbReference>
<keyword evidence="6 7" id="KW-0503">Monooxygenase</keyword>
<evidence type="ECO:0000256" key="7">
    <source>
        <dbReference type="RuleBase" id="RU000461"/>
    </source>
</evidence>
<sequence>MTRPRSAPERETPTPTPLDMRRTGFGPAPEAAAVRARDGIVRVPTPFGPSAWLLTRHADVRRMLGDTENFINGWGPEDLATGDGPERDPRQLSGDRSGNLLALDPPDHNRLRRMLTPEFTVRRIRRLEPRITQIVDEHLDALERHGPPADLVAQYALPIPSLVICELLGVPPADRDEFQQRTSRQLDTTVPEDDQVELSRQSLAYMTELVDRARQDPGDDLIGTLIREHDEKLTNAELVGVANLLLVAGHETTSNMLGLGTLALLRHPDQLELVRDDPETVPGAVEELMRWLSVVNGGSPRMATRDVEVDGATVRCGDLVLFNLPAANRDPALADDPERFDITRTTNQHLGFGHGIHHCIGAPLARMEMKIAFPALLRRFPGLRLAVPDDEVDFATNQAIYGLKRLPVAW</sequence>
<evidence type="ECO:0000256" key="3">
    <source>
        <dbReference type="ARBA" id="ARBA00022723"/>
    </source>
</evidence>
<organism evidence="9 10">
    <name type="scientific">Halosaccharopolyspora lacisalsi</name>
    <dbReference type="NCBI Taxonomy" id="1000566"/>
    <lineage>
        <taxon>Bacteria</taxon>
        <taxon>Bacillati</taxon>
        <taxon>Actinomycetota</taxon>
        <taxon>Actinomycetes</taxon>
        <taxon>Pseudonocardiales</taxon>
        <taxon>Pseudonocardiaceae</taxon>
        <taxon>Halosaccharopolyspora</taxon>
    </lineage>
</organism>
<evidence type="ECO:0000256" key="4">
    <source>
        <dbReference type="ARBA" id="ARBA00023002"/>
    </source>
</evidence>
<protein>
    <submittedName>
        <fullName evidence="9">Cytochrome P450</fullName>
    </submittedName>
</protein>
<name>A0A839DZK3_9PSEU</name>
<comment type="similarity">
    <text evidence="1 7">Belongs to the cytochrome P450 family.</text>
</comment>
<dbReference type="GO" id="GO:0005506">
    <property type="term" value="F:iron ion binding"/>
    <property type="evidence" value="ECO:0007669"/>
    <property type="project" value="InterPro"/>
</dbReference>